<evidence type="ECO:0000313" key="3">
    <source>
        <dbReference type="Proteomes" id="UP001519272"/>
    </source>
</evidence>
<accession>A0ABS4FTA4</accession>
<dbReference type="RefSeq" id="WP_210089427.1">
    <property type="nucleotide sequence ID" value="NZ_JAGGKG010000010.1"/>
</dbReference>
<name>A0ABS4FTA4_9BACL</name>
<dbReference type="CDD" id="cd04301">
    <property type="entry name" value="NAT_SF"/>
    <property type="match status" value="1"/>
</dbReference>
<dbReference type="InterPro" id="IPR000182">
    <property type="entry name" value="GNAT_dom"/>
</dbReference>
<protein>
    <submittedName>
        <fullName evidence="2">GNAT superfamily N-acetyltransferase</fullName>
    </submittedName>
</protein>
<feature type="domain" description="N-acetyltransferase" evidence="1">
    <location>
        <begin position="24"/>
        <end position="178"/>
    </location>
</feature>
<dbReference type="Pfam" id="PF00583">
    <property type="entry name" value="Acetyltransf_1"/>
    <property type="match status" value="1"/>
</dbReference>
<organism evidence="2 3">
    <name type="scientific">Paenibacillus turicensis</name>
    <dbReference type="NCBI Taxonomy" id="160487"/>
    <lineage>
        <taxon>Bacteria</taxon>
        <taxon>Bacillati</taxon>
        <taxon>Bacillota</taxon>
        <taxon>Bacilli</taxon>
        <taxon>Bacillales</taxon>
        <taxon>Paenibacillaceae</taxon>
        <taxon>Paenibacillus</taxon>
    </lineage>
</organism>
<reference evidence="2 3" key="1">
    <citation type="submission" date="2021-03" db="EMBL/GenBank/DDBJ databases">
        <title>Genomic Encyclopedia of Type Strains, Phase IV (KMG-IV): sequencing the most valuable type-strain genomes for metagenomic binning, comparative biology and taxonomic classification.</title>
        <authorList>
            <person name="Goeker M."/>
        </authorList>
    </citation>
    <scope>NUCLEOTIDE SEQUENCE [LARGE SCALE GENOMIC DNA]</scope>
    <source>
        <strain evidence="2 3">DSM 14349</strain>
    </source>
</reference>
<proteinExistence type="predicted"/>
<dbReference type="InterPro" id="IPR016181">
    <property type="entry name" value="Acyl_CoA_acyltransferase"/>
</dbReference>
<dbReference type="PROSITE" id="PS51186">
    <property type="entry name" value="GNAT"/>
    <property type="match status" value="1"/>
</dbReference>
<dbReference type="SUPFAM" id="SSF55729">
    <property type="entry name" value="Acyl-CoA N-acyltransferases (Nat)"/>
    <property type="match status" value="1"/>
</dbReference>
<evidence type="ECO:0000259" key="1">
    <source>
        <dbReference type="PROSITE" id="PS51186"/>
    </source>
</evidence>
<dbReference type="Proteomes" id="UP001519272">
    <property type="component" value="Unassembled WGS sequence"/>
</dbReference>
<gene>
    <name evidence="2" type="ORF">J2Z32_002459</name>
</gene>
<dbReference type="EMBL" id="JAGGKG010000010">
    <property type="protein sequence ID" value="MBP1905811.1"/>
    <property type="molecule type" value="Genomic_DNA"/>
</dbReference>
<sequence>MIDSVIIEPITLAHQAVTNKLFEITIRDAFDQDGFVYTESELLQEIDLKKQMVAQAIQLDQSNSNVHVLIAKIEDKIVGTISYGPSNPLIHRFTDGALAGIGEIGGLYVLPDYQNKGIGSALIKAMIRFLHNKGIEKFCLDSGYKRAQKRWLHKFGEPYKVVEKIWGPDSVFMIWLCEVQKMND</sequence>
<evidence type="ECO:0000313" key="2">
    <source>
        <dbReference type="EMBL" id="MBP1905811.1"/>
    </source>
</evidence>
<comment type="caution">
    <text evidence="2">The sequence shown here is derived from an EMBL/GenBank/DDBJ whole genome shotgun (WGS) entry which is preliminary data.</text>
</comment>
<dbReference type="Gene3D" id="3.40.630.30">
    <property type="match status" value="1"/>
</dbReference>
<keyword evidence="3" id="KW-1185">Reference proteome</keyword>